<dbReference type="Gene3D" id="3.40.50.720">
    <property type="entry name" value="NAD(P)-binding Rossmann-like Domain"/>
    <property type="match status" value="1"/>
</dbReference>
<dbReference type="EMBL" id="JAOZYC010000147">
    <property type="protein sequence ID" value="MEB8341425.1"/>
    <property type="molecule type" value="Genomic_DNA"/>
</dbReference>
<name>A0ABU6FBL2_9ACTN</name>
<evidence type="ECO:0000313" key="3">
    <source>
        <dbReference type="EMBL" id="MEB8341425.1"/>
    </source>
</evidence>
<gene>
    <name evidence="3" type="ORF">OKJ99_28410</name>
</gene>
<keyword evidence="2 3" id="KW-0560">Oxidoreductase</keyword>
<evidence type="ECO:0000313" key="4">
    <source>
        <dbReference type="Proteomes" id="UP001354931"/>
    </source>
</evidence>
<dbReference type="CDD" id="cd05233">
    <property type="entry name" value="SDR_c"/>
    <property type="match status" value="1"/>
</dbReference>
<protein>
    <submittedName>
        <fullName evidence="3">Glucose 1-dehydrogenase</fullName>
        <ecNumber evidence="3">1.1.1.47</ecNumber>
    </submittedName>
</protein>
<dbReference type="PANTHER" id="PTHR42760:SF115">
    <property type="entry name" value="3-OXOACYL-[ACYL-CARRIER-PROTEIN] REDUCTASE FABG"/>
    <property type="match status" value="1"/>
</dbReference>
<dbReference type="Proteomes" id="UP001354931">
    <property type="component" value="Unassembled WGS sequence"/>
</dbReference>
<sequence>MQISVPDVSTRTVTELISLTGRRALVTGAGRGLGLAIAQRLSEAGADVAVTDVDEQLALKAAESLPGRTLPLQLDVTDPDSVSAGADRTVREWGGIDIWVNNAGIFPATPALEMPTQTWDEVFAVNARGVFLGAREAARRMSEAGHGGVVVNVVSTAGFRGTGPGLAAYVASKHAARGVTRQLALEFAPMGIRVLGVAPTFVPTEGSLAVAGASDPETAEHLMSVMQPSTLGRLGVPDDVARIVLFAVSDLAAFMTGSTLLADAGDTA</sequence>
<dbReference type="InterPro" id="IPR036291">
    <property type="entry name" value="NAD(P)-bd_dom_sf"/>
</dbReference>
<accession>A0ABU6FBL2</accession>
<dbReference type="RefSeq" id="WP_326020597.1">
    <property type="nucleotide sequence ID" value="NZ_JAOZYC010000147.1"/>
</dbReference>
<dbReference type="PRINTS" id="PR00081">
    <property type="entry name" value="GDHRDH"/>
</dbReference>
<dbReference type="PRINTS" id="PR00080">
    <property type="entry name" value="SDRFAMILY"/>
</dbReference>
<keyword evidence="4" id="KW-1185">Reference proteome</keyword>
<evidence type="ECO:0000256" key="2">
    <source>
        <dbReference type="ARBA" id="ARBA00023002"/>
    </source>
</evidence>
<evidence type="ECO:0000256" key="1">
    <source>
        <dbReference type="ARBA" id="ARBA00006484"/>
    </source>
</evidence>
<dbReference type="EC" id="1.1.1.47" evidence="3"/>
<comment type="similarity">
    <text evidence="1">Belongs to the short-chain dehydrogenases/reductases (SDR) family.</text>
</comment>
<comment type="caution">
    <text evidence="3">The sequence shown here is derived from an EMBL/GenBank/DDBJ whole genome shotgun (WGS) entry which is preliminary data.</text>
</comment>
<reference evidence="3 4" key="1">
    <citation type="submission" date="2022-10" db="EMBL/GenBank/DDBJ databases">
        <authorList>
            <person name="Xie J."/>
            <person name="Shen N."/>
        </authorList>
    </citation>
    <scope>NUCLEOTIDE SEQUENCE [LARGE SCALE GENOMIC DNA]</scope>
    <source>
        <strain evidence="3 4">YIM65594</strain>
    </source>
</reference>
<organism evidence="3 4">
    <name type="scientific">Streptomyces endophyticus</name>
    <dbReference type="NCBI Taxonomy" id="714166"/>
    <lineage>
        <taxon>Bacteria</taxon>
        <taxon>Bacillati</taxon>
        <taxon>Actinomycetota</taxon>
        <taxon>Actinomycetes</taxon>
        <taxon>Kitasatosporales</taxon>
        <taxon>Streptomycetaceae</taxon>
        <taxon>Streptomyces</taxon>
    </lineage>
</organism>
<dbReference type="NCBIfam" id="NF005559">
    <property type="entry name" value="PRK07231.1"/>
    <property type="match status" value="1"/>
</dbReference>
<dbReference type="SUPFAM" id="SSF51735">
    <property type="entry name" value="NAD(P)-binding Rossmann-fold domains"/>
    <property type="match status" value="1"/>
</dbReference>
<dbReference type="Pfam" id="PF13561">
    <property type="entry name" value="adh_short_C2"/>
    <property type="match status" value="1"/>
</dbReference>
<dbReference type="InterPro" id="IPR002347">
    <property type="entry name" value="SDR_fam"/>
</dbReference>
<proteinExistence type="inferred from homology"/>
<dbReference type="PANTHER" id="PTHR42760">
    <property type="entry name" value="SHORT-CHAIN DEHYDROGENASES/REDUCTASES FAMILY MEMBER"/>
    <property type="match status" value="1"/>
</dbReference>
<dbReference type="GO" id="GO:0047936">
    <property type="term" value="F:glucose 1-dehydrogenase [NAD(P)+] activity"/>
    <property type="evidence" value="ECO:0007669"/>
    <property type="project" value="UniProtKB-EC"/>
</dbReference>